<evidence type="ECO:0000313" key="3">
    <source>
        <dbReference type="Proteomes" id="UP000034837"/>
    </source>
</evidence>
<name>A0A0G1A6D1_9BACT</name>
<dbReference type="Proteomes" id="UP000034837">
    <property type="component" value="Unassembled WGS sequence"/>
</dbReference>
<sequence length="264" mass="29802">MCAAWLGWRFCQEKKLYLFSILFFIIALGPVYNLQLSGFTSEGERFVYLPSIGMAMLLAVIVAGLWKKWRILGIITAMVLIVYFSFNLWQRNLIWQNAGALSQQLLADFASETNLKPGEGAVIMGLPDNIGGAYVFRNGWITALKLFYPTYLVDVLPTKALLNLSKNNYNKKVIDWTVLPNGYRASAISSQHLFTGSAKLDSLDYLLNIKNYDTIVKAGNEAEFHFTPIFIAQLSSKTINFLVFNEGRLKKIDPIISVYKENSN</sequence>
<feature type="transmembrane region" description="Helical" evidence="1">
    <location>
        <begin position="46"/>
        <end position="65"/>
    </location>
</feature>
<gene>
    <name evidence="2" type="ORF">UV20_C0010G0002</name>
</gene>
<organism evidence="2 3">
    <name type="scientific">Candidatus Magasanikbacteria bacterium GW2011_GWA2_42_32</name>
    <dbReference type="NCBI Taxonomy" id="1619039"/>
    <lineage>
        <taxon>Bacteria</taxon>
        <taxon>Candidatus Magasanikiibacteriota</taxon>
    </lineage>
</organism>
<dbReference type="AlphaFoldDB" id="A0A0G1A6D1"/>
<reference evidence="2 3" key="1">
    <citation type="journal article" date="2015" name="Nature">
        <title>rRNA introns, odd ribosomes, and small enigmatic genomes across a large radiation of phyla.</title>
        <authorList>
            <person name="Brown C.T."/>
            <person name="Hug L.A."/>
            <person name="Thomas B.C."/>
            <person name="Sharon I."/>
            <person name="Castelle C.J."/>
            <person name="Singh A."/>
            <person name="Wilkins M.J."/>
            <person name="Williams K.H."/>
            <person name="Banfield J.F."/>
        </authorList>
    </citation>
    <scope>NUCLEOTIDE SEQUENCE [LARGE SCALE GENOMIC DNA]</scope>
</reference>
<comment type="caution">
    <text evidence="2">The sequence shown here is derived from an EMBL/GenBank/DDBJ whole genome shotgun (WGS) entry which is preliminary data.</text>
</comment>
<proteinExistence type="predicted"/>
<keyword evidence="1" id="KW-0812">Transmembrane</keyword>
<feature type="transmembrane region" description="Helical" evidence="1">
    <location>
        <begin position="16"/>
        <end position="34"/>
    </location>
</feature>
<protein>
    <submittedName>
        <fullName evidence="2">Uncharacterized protein</fullName>
    </submittedName>
</protein>
<evidence type="ECO:0000313" key="2">
    <source>
        <dbReference type="EMBL" id="KKS56499.1"/>
    </source>
</evidence>
<accession>A0A0G1A6D1</accession>
<feature type="transmembrane region" description="Helical" evidence="1">
    <location>
        <begin position="71"/>
        <end position="89"/>
    </location>
</feature>
<evidence type="ECO:0000256" key="1">
    <source>
        <dbReference type="SAM" id="Phobius"/>
    </source>
</evidence>
<keyword evidence="1" id="KW-0472">Membrane</keyword>
<keyword evidence="1" id="KW-1133">Transmembrane helix</keyword>
<dbReference type="EMBL" id="LCDO01000010">
    <property type="protein sequence ID" value="KKS56499.1"/>
    <property type="molecule type" value="Genomic_DNA"/>
</dbReference>